<proteinExistence type="predicted"/>
<organism evidence="1 2">
    <name type="scientific">Stylosanthes scabra</name>
    <dbReference type="NCBI Taxonomy" id="79078"/>
    <lineage>
        <taxon>Eukaryota</taxon>
        <taxon>Viridiplantae</taxon>
        <taxon>Streptophyta</taxon>
        <taxon>Embryophyta</taxon>
        <taxon>Tracheophyta</taxon>
        <taxon>Spermatophyta</taxon>
        <taxon>Magnoliopsida</taxon>
        <taxon>eudicotyledons</taxon>
        <taxon>Gunneridae</taxon>
        <taxon>Pentapetalae</taxon>
        <taxon>rosids</taxon>
        <taxon>fabids</taxon>
        <taxon>Fabales</taxon>
        <taxon>Fabaceae</taxon>
        <taxon>Papilionoideae</taxon>
        <taxon>50 kb inversion clade</taxon>
        <taxon>dalbergioids sensu lato</taxon>
        <taxon>Dalbergieae</taxon>
        <taxon>Pterocarpus clade</taxon>
        <taxon>Stylosanthes</taxon>
    </lineage>
</organism>
<evidence type="ECO:0000313" key="2">
    <source>
        <dbReference type="Proteomes" id="UP001341840"/>
    </source>
</evidence>
<evidence type="ECO:0000313" key="1">
    <source>
        <dbReference type="EMBL" id="MED6112354.1"/>
    </source>
</evidence>
<dbReference type="EMBL" id="JASCZI010000545">
    <property type="protein sequence ID" value="MED6112354.1"/>
    <property type="molecule type" value="Genomic_DNA"/>
</dbReference>
<gene>
    <name evidence="1" type="ORF">PIB30_060919</name>
</gene>
<sequence length="121" mass="13593">MSQIAGVLPQWNLCKVSLKQSSPLGSFNGGMSHILREVDSTNLDNKQRIDSIHKRKVDTDLYKGLSSTTQLSHFGSYNGRMSHLHSEVGILTNDYARNARRLRKMILDAKRRRGLLLDAGV</sequence>
<accession>A0ABU6QMH2</accession>
<comment type="caution">
    <text evidence="1">The sequence shown here is derived from an EMBL/GenBank/DDBJ whole genome shotgun (WGS) entry which is preliminary data.</text>
</comment>
<reference evidence="1 2" key="1">
    <citation type="journal article" date="2023" name="Plants (Basel)">
        <title>Bridging the Gap: Combining Genomics and Transcriptomics Approaches to Understand Stylosanthes scabra, an Orphan Legume from the Brazilian Caatinga.</title>
        <authorList>
            <person name="Ferreira-Neto J.R.C."/>
            <person name="da Silva M.D."/>
            <person name="Binneck E."/>
            <person name="de Melo N.F."/>
            <person name="da Silva R.H."/>
            <person name="de Melo A.L.T.M."/>
            <person name="Pandolfi V."/>
            <person name="Bustamante F.O."/>
            <person name="Brasileiro-Vidal A.C."/>
            <person name="Benko-Iseppon A.M."/>
        </authorList>
    </citation>
    <scope>NUCLEOTIDE SEQUENCE [LARGE SCALE GENOMIC DNA]</scope>
    <source>
        <tissue evidence="1">Leaves</tissue>
    </source>
</reference>
<dbReference type="Proteomes" id="UP001341840">
    <property type="component" value="Unassembled WGS sequence"/>
</dbReference>
<name>A0ABU6QMH2_9FABA</name>
<protein>
    <submittedName>
        <fullName evidence="1">Uncharacterized protein</fullName>
    </submittedName>
</protein>
<keyword evidence="2" id="KW-1185">Reference proteome</keyword>
<feature type="non-terminal residue" evidence="1">
    <location>
        <position position="121"/>
    </location>
</feature>